<dbReference type="Gene3D" id="2.60.40.10">
    <property type="entry name" value="Immunoglobulins"/>
    <property type="match status" value="1"/>
</dbReference>
<dbReference type="SMART" id="SM00089">
    <property type="entry name" value="PKD"/>
    <property type="match status" value="1"/>
</dbReference>
<feature type="non-terminal residue" evidence="2">
    <location>
        <position position="396"/>
    </location>
</feature>
<comment type="caution">
    <text evidence="2">The sequence shown here is derived from an EMBL/GenBank/DDBJ whole genome shotgun (WGS) entry which is preliminary data.</text>
</comment>
<dbReference type="Pfam" id="PF18911">
    <property type="entry name" value="PKD_4"/>
    <property type="match status" value="1"/>
</dbReference>
<feature type="domain" description="PKD" evidence="1">
    <location>
        <begin position="31"/>
        <end position="118"/>
    </location>
</feature>
<dbReference type="InterPro" id="IPR013783">
    <property type="entry name" value="Ig-like_fold"/>
</dbReference>
<dbReference type="SUPFAM" id="SSF49299">
    <property type="entry name" value="PKD domain"/>
    <property type="match status" value="1"/>
</dbReference>
<proteinExistence type="predicted"/>
<dbReference type="PROSITE" id="PS50093">
    <property type="entry name" value="PKD"/>
    <property type="match status" value="1"/>
</dbReference>
<evidence type="ECO:0000313" key="2">
    <source>
        <dbReference type="EMBL" id="GAF75406.1"/>
    </source>
</evidence>
<dbReference type="EMBL" id="BARS01002958">
    <property type="protein sequence ID" value="GAF75406.1"/>
    <property type="molecule type" value="Genomic_DNA"/>
</dbReference>
<dbReference type="AlphaFoldDB" id="X0SJX6"/>
<sequence>MKSKSIKIISLILLIALMATPLAGCFGNSSPVASFSYTPAAPTTDDTVVFSDNSSDSDGSIITWDWDFDDGNTSSVQNPTHSFAAAGTYVVALTVTDDGGASDTYSANVTVAAAPPGIEKWDAIEILVKQIIPPAASEDRISAFMLSEPLVAGDVVTSESGADYPITTRTWFIFIDDNPQAFYAHATRYVLMDARDGSYTIFNEDWPPEINGYSMWNTQLGRGHLIELWSVLDIPMPITPVASNAPEADYGDAPDGQDAYYGIPGQFPTLYNTTNSHFNLPGGHTLNVGEETLGLNVSAEIDALDPNDPDGMPNLVDSDKDERIYAIIEQNQARFAFTVSVSLGAPDMTRYANALIDFDYSGNWSDGVYGVEWVTVNLKVDVDPGDSETILTPLFS</sequence>
<dbReference type="InterPro" id="IPR035986">
    <property type="entry name" value="PKD_dom_sf"/>
</dbReference>
<evidence type="ECO:0000259" key="1">
    <source>
        <dbReference type="PROSITE" id="PS50093"/>
    </source>
</evidence>
<reference evidence="2" key="1">
    <citation type="journal article" date="2014" name="Front. Microbiol.">
        <title>High frequency of phylogenetically diverse reductive dehalogenase-homologous genes in deep subseafloor sedimentary metagenomes.</title>
        <authorList>
            <person name="Kawai M."/>
            <person name="Futagami T."/>
            <person name="Toyoda A."/>
            <person name="Takaki Y."/>
            <person name="Nishi S."/>
            <person name="Hori S."/>
            <person name="Arai W."/>
            <person name="Tsubouchi T."/>
            <person name="Morono Y."/>
            <person name="Uchiyama I."/>
            <person name="Ito T."/>
            <person name="Fujiyama A."/>
            <person name="Inagaki F."/>
            <person name="Takami H."/>
        </authorList>
    </citation>
    <scope>NUCLEOTIDE SEQUENCE</scope>
    <source>
        <strain evidence="2">Expedition CK06-06</strain>
    </source>
</reference>
<name>X0SJX6_9ZZZZ</name>
<dbReference type="InterPro" id="IPR022409">
    <property type="entry name" value="PKD/Chitinase_dom"/>
</dbReference>
<dbReference type="InterPro" id="IPR000601">
    <property type="entry name" value="PKD_dom"/>
</dbReference>
<protein>
    <recommendedName>
        <fullName evidence="1">PKD domain-containing protein</fullName>
    </recommendedName>
</protein>
<dbReference type="CDD" id="cd00146">
    <property type="entry name" value="PKD"/>
    <property type="match status" value="1"/>
</dbReference>
<gene>
    <name evidence="2" type="ORF">S01H1_05684</name>
</gene>
<accession>X0SJX6</accession>
<organism evidence="2">
    <name type="scientific">marine sediment metagenome</name>
    <dbReference type="NCBI Taxonomy" id="412755"/>
    <lineage>
        <taxon>unclassified sequences</taxon>
        <taxon>metagenomes</taxon>
        <taxon>ecological metagenomes</taxon>
    </lineage>
</organism>